<evidence type="ECO:0000313" key="2">
    <source>
        <dbReference type="Proteomes" id="UP000001654"/>
    </source>
</evidence>
<dbReference type="AlphaFoldDB" id="D5B9K3"/>
<evidence type="ECO:0000313" key="1">
    <source>
        <dbReference type="EMBL" id="ADF54316.1"/>
    </source>
</evidence>
<gene>
    <name evidence="1" type="ordered locus">ZPR_4012</name>
</gene>
<reference evidence="1 2" key="1">
    <citation type="journal article" date="2010" name="BMC Genomics">
        <title>The complete genome of Zunongwangia profunda SM-A87 reveals its adaptation to the deep-sea environment and ecological role in sedimentary organic nitrogen degradation.</title>
        <authorList>
            <person name="Qin Q.L."/>
            <person name="Zhang X.Y."/>
            <person name="Wang X.M."/>
            <person name="Liu G.M."/>
            <person name="Chen X.L."/>
            <person name="Xie B.B."/>
            <person name="Dang H.Y."/>
            <person name="Zhou B.C."/>
            <person name="Yu J."/>
            <person name="Zhang Y.Z."/>
        </authorList>
    </citation>
    <scope>NUCLEOTIDE SEQUENCE [LARGE SCALE GENOMIC DNA]</scope>
    <source>
        <strain evidence="2">DSM 18752 / CCTCC AB 206139 / SM-A87</strain>
    </source>
</reference>
<dbReference type="HOGENOM" id="CLU_3031611_0_0_10"/>
<dbReference type="Proteomes" id="UP000001654">
    <property type="component" value="Chromosome"/>
</dbReference>
<name>D5B9K3_ZUNPS</name>
<proteinExistence type="predicted"/>
<organism evidence="1 2">
    <name type="scientific">Zunongwangia profunda (strain DSM 18752 / CCTCC AB 206139 / SM-A87)</name>
    <name type="common">Wangia profunda</name>
    <dbReference type="NCBI Taxonomy" id="655815"/>
    <lineage>
        <taxon>Bacteria</taxon>
        <taxon>Pseudomonadati</taxon>
        <taxon>Bacteroidota</taxon>
        <taxon>Flavobacteriia</taxon>
        <taxon>Flavobacteriales</taxon>
        <taxon>Flavobacteriaceae</taxon>
        <taxon>Zunongwangia</taxon>
    </lineage>
</organism>
<accession>D5B9K3</accession>
<dbReference type="STRING" id="655815.ZPR_4012"/>
<dbReference type="EMBL" id="CP001650">
    <property type="protein sequence ID" value="ADF54316.1"/>
    <property type="molecule type" value="Genomic_DNA"/>
</dbReference>
<keyword evidence="2" id="KW-1185">Reference proteome</keyword>
<protein>
    <submittedName>
        <fullName evidence="1">Uncharacterized protein</fullName>
    </submittedName>
</protein>
<dbReference type="KEGG" id="zpr:ZPR_4012"/>
<sequence length="55" mass="6226">MIDSQKPLAIFQEKISVVNYLIAGLSAKVKNGYACVNLNAESQRNKYKDFFSTRL</sequence>